<organism evidence="1 2">
    <name type="scientific">Saponaria officinalis</name>
    <name type="common">Common soapwort</name>
    <name type="synonym">Lychnis saponaria</name>
    <dbReference type="NCBI Taxonomy" id="3572"/>
    <lineage>
        <taxon>Eukaryota</taxon>
        <taxon>Viridiplantae</taxon>
        <taxon>Streptophyta</taxon>
        <taxon>Embryophyta</taxon>
        <taxon>Tracheophyta</taxon>
        <taxon>Spermatophyta</taxon>
        <taxon>Magnoliopsida</taxon>
        <taxon>eudicotyledons</taxon>
        <taxon>Gunneridae</taxon>
        <taxon>Pentapetalae</taxon>
        <taxon>Caryophyllales</taxon>
        <taxon>Caryophyllaceae</taxon>
        <taxon>Caryophylleae</taxon>
        <taxon>Saponaria</taxon>
    </lineage>
</organism>
<comment type="caution">
    <text evidence="1">The sequence shown here is derived from an EMBL/GenBank/DDBJ whole genome shotgun (WGS) entry which is preliminary data.</text>
</comment>
<gene>
    <name evidence="1" type="ORF">RND81_14G027800</name>
</gene>
<evidence type="ECO:0000313" key="1">
    <source>
        <dbReference type="EMBL" id="KAK9664234.1"/>
    </source>
</evidence>
<evidence type="ECO:0000313" key="2">
    <source>
        <dbReference type="Proteomes" id="UP001443914"/>
    </source>
</evidence>
<keyword evidence="2" id="KW-1185">Reference proteome</keyword>
<reference evidence="1" key="1">
    <citation type="submission" date="2024-03" db="EMBL/GenBank/DDBJ databases">
        <title>WGS assembly of Saponaria officinalis var. Norfolk2.</title>
        <authorList>
            <person name="Jenkins J."/>
            <person name="Shu S."/>
            <person name="Grimwood J."/>
            <person name="Barry K."/>
            <person name="Goodstein D."/>
            <person name="Schmutz J."/>
            <person name="Leebens-Mack J."/>
            <person name="Osbourn A."/>
        </authorList>
    </citation>
    <scope>NUCLEOTIDE SEQUENCE [LARGE SCALE GENOMIC DNA]</scope>
    <source>
        <strain evidence="1">JIC</strain>
    </source>
</reference>
<dbReference type="EMBL" id="JBDFQZ010000014">
    <property type="protein sequence ID" value="KAK9664234.1"/>
    <property type="molecule type" value="Genomic_DNA"/>
</dbReference>
<proteinExistence type="predicted"/>
<accession>A0AAW1GL37</accession>
<dbReference type="Proteomes" id="UP001443914">
    <property type="component" value="Unassembled WGS sequence"/>
</dbReference>
<dbReference type="AlphaFoldDB" id="A0AAW1GL37"/>
<sequence>MDRELVEGSSSFNLVGLQDFLGCWMFDYEDRSPRCRSVFSIGNKPFWPVFRYFFLRFLSVSTSCSCLLMARSSRWLVEIASIADNLDDDSRAQFTVLHQHVITRCRLLVDLDWFSSKTPFVMFYIVVYKYGSLSHTTRM</sequence>
<protein>
    <submittedName>
        <fullName evidence="1">Uncharacterized protein</fullName>
    </submittedName>
</protein>
<name>A0AAW1GL37_SAPOF</name>